<comment type="cofactor">
    <cofactor evidence="7">
        <name>a divalent metal cation</name>
        <dbReference type="ChEBI" id="CHEBI:60240"/>
    </cofactor>
    <text evidence="7">Binds 1 divalent metal cation per subunit.</text>
</comment>
<evidence type="ECO:0000256" key="7">
    <source>
        <dbReference type="HAMAP-Rule" id="MF_00060"/>
    </source>
</evidence>
<dbReference type="InterPro" id="IPR030048">
    <property type="entry name" value="SurE"/>
</dbReference>
<keyword evidence="4 7" id="KW-0479">Metal-binding</keyword>
<dbReference type="GO" id="GO:0008253">
    <property type="term" value="F:5'-nucleotidase activity"/>
    <property type="evidence" value="ECO:0007669"/>
    <property type="project" value="UniProtKB-UniRule"/>
</dbReference>
<organism evidence="9 10">
    <name type="scientific">Clostridium fermenticellae</name>
    <dbReference type="NCBI Taxonomy" id="2068654"/>
    <lineage>
        <taxon>Bacteria</taxon>
        <taxon>Bacillati</taxon>
        <taxon>Bacillota</taxon>
        <taxon>Clostridia</taxon>
        <taxon>Eubacteriales</taxon>
        <taxon>Clostridiaceae</taxon>
        <taxon>Clostridium</taxon>
    </lineage>
</organism>
<dbReference type="GO" id="GO:0000166">
    <property type="term" value="F:nucleotide binding"/>
    <property type="evidence" value="ECO:0007669"/>
    <property type="project" value="UniProtKB-KW"/>
</dbReference>
<evidence type="ECO:0000256" key="1">
    <source>
        <dbReference type="ARBA" id="ARBA00000815"/>
    </source>
</evidence>
<accession>A0A386H3F1</accession>
<evidence type="ECO:0000259" key="8">
    <source>
        <dbReference type="Pfam" id="PF01975"/>
    </source>
</evidence>
<dbReference type="GO" id="GO:0008254">
    <property type="term" value="F:3'-nucleotidase activity"/>
    <property type="evidence" value="ECO:0007669"/>
    <property type="project" value="TreeGrafter"/>
</dbReference>
<dbReference type="PANTHER" id="PTHR30457">
    <property type="entry name" value="5'-NUCLEOTIDASE SURE"/>
    <property type="match status" value="1"/>
</dbReference>
<dbReference type="EC" id="3.1.3.5" evidence="7"/>
<proteinExistence type="inferred from homology"/>
<evidence type="ECO:0000256" key="3">
    <source>
        <dbReference type="ARBA" id="ARBA00022490"/>
    </source>
</evidence>
<dbReference type="NCBIfam" id="TIGR00087">
    <property type="entry name" value="surE"/>
    <property type="match status" value="1"/>
</dbReference>
<keyword evidence="3 7" id="KW-0963">Cytoplasm</keyword>
<protein>
    <recommendedName>
        <fullName evidence="7">5'-nucleotidase SurE</fullName>
        <ecNumber evidence="7">3.1.3.5</ecNumber>
    </recommendedName>
    <alternativeName>
        <fullName evidence="7">Nucleoside 5'-monophosphate phosphohydrolase</fullName>
    </alternativeName>
</protein>
<comment type="subcellular location">
    <subcellularLocation>
        <location evidence="7">Cytoplasm</location>
    </subcellularLocation>
</comment>
<feature type="binding site" evidence="7">
    <location>
        <position position="9"/>
    </location>
    <ligand>
        <name>a divalent metal cation</name>
        <dbReference type="ChEBI" id="CHEBI:60240"/>
    </ligand>
</feature>
<evidence type="ECO:0000256" key="5">
    <source>
        <dbReference type="ARBA" id="ARBA00022741"/>
    </source>
</evidence>
<dbReference type="InterPro" id="IPR002828">
    <property type="entry name" value="SurE-like_Pase/nucleotidase"/>
</dbReference>
<dbReference type="KEGG" id="cfer:D4Z93_06850"/>
<dbReference type="SUPFAM" id="SSF64167">
    <property type="entry name" value="SurE-like"/>
    <property type="match status" value="1"/>
</dbReference>
<gene>
    <name evidence="7 9" type="primary">surE</name>
    <name evidence="9" type="ORF">D4Z93_06850</name>
</gene>
<dbReference type="AlphaFoldDB" id="A0A386H3F1"/>
<comment type="similarity">
    <text evidence="2 7">Belongs to the SurE nucleotidase family.</text>
</comment>
<keyword evidence="10" id="KW-1185">Reference proteome</keyword>
<keyword evidence="6 7" id="KW-0378">Hydrolase</keyword>
<dbReference type="EMBL" id="CP032416">
    <property type="protein sequence ID" value="AYD40251.1"/>
    <property type="molecule type" value="Genomic_DNA"/>
</dbReference>
<dbReference type="Gene3D" id="3.40.1210.10">
    <property type="entry name" value="Survival protein SurE-like phosphatase/nucleotidase"/>
    <property type="match status" value="1"/>
</dbReference>
<dbReference type="RefSeq" id="WP_119971701.1">
    <property type="nucleotide sequence ID" value="NZ_CP032416.1"/>
</dbReference>
<dbReference type="GO" id="GO:0005737">
    <property type="term" value="C:cytoplasm"/>
    <property type="evidence" value="ECO:0007669"/>
    <property type="project" value="UniProtKB-SubCell"/>
</dbReference>
<dbReference type="NCBIfam" id="NF010543">
    <property type="entry name" value="PRK13933.1"/>
    <property type="match status" value="1"/>
</dbReference>
<dbReference type="InterPro" id="IPR036523">
    <property type="entry name" value="SurE-like_sf"/>
</dbReference>
<feature type="binding site" evidence="7">
    <location>
        <position position="39"/>
    </location>
    <ligand>
        <name>a divalent metal cation</name>
        <dbReference type="ChEBI" id="CHEBI:60240"/>
    </ligand>
</feature>
<evidence type="ECO:0000313" key="10">
    <source>
        <dbReference type="Proteomes" id="UP000266301"/>
    </source>
</evidence>
<dbReference type="HAMAP" id="MF_00060">
    <property type="entry name" value="SurE"/>
    <property type="match status" value="1"/>
</dbReference>
<keyword evidence="5 7" id="KW-0547">Nucleotide-binding</keyword>
<comment type="function">
    <text evidence="7">Nucleotidase that shows phosphatase activity on nucleoside 5'-monophosphates.</text>
</comment>
<dbReference type="GO" id="GO:0046872">
    <property type="term" value="F:metal ion binding"/>
    <property type="evidence" value="ECO:0007669"/>
    <property type="project" value="UniProtKB-UniRule"/>
</dbReference>
<reference evidence="9 10" key="1">
    <citation type="journal article" date="2019" name="Int. J. Syst. Evol. Microbiol.">
        <title>Clostridium fermenticellae sp. nov., isolated from the mud in a fermentation cellar for the production of the Chinese liquor, baijiu.</title>
        <authorList>
            <person name="Xu P.X."/>
            <person name="Chai L.J."/>
            <person name="Qiu T."/>
            <person name="Zhang X.J."/>
            <person name="Lu Z.M."/>
            <person name="Xiao C."/>
            <person name="Wang S.T."/>
            <person name="Shen C.H."/>
            <person name="Shi J.S."/>
            <person name="Xu Z.H."/>
        </authorList>
    </citation>
    <scope>NUCLEOTIDE SEQUENCE [LARGE SCALE GENOMIC DNA]</scope>
    <source>
        <strain evidence="9 10">JN500901</strain>
    </source>
</reference>
<comment type="catalytic activity">
    <reaction evidence="1 7">
        <text>a ribonucleoside 5'-phosphate + H2O = a ribonucleoside + phosphate</text>
        <dbReference type="Rhea" id="RHEA:12484"/>
        <dbReference type="ChEBI" id="CHEBI:15377"/>
        <dbReference type="ChEBI" id="CHEBI:18254"/>
        <dbReference type="ChEBI" id="CHEBI:43474"/>
        <dbReference type="ChEBI" id="CHEBI:58043"/>
        <dbReference type="EC" id="3.1.3.5"/>
    </reaction>
</comment>
<dbReference type="GO" id="GO:0004309">
    <property type="term" value="F:exopolyphosphatase activity"/>
    <property type="evidence" value="ECO:0007669"/>
    <property type="project" value="TreeGrafter"/>
</dbReference>
<sequence length="248" mass="27114">MKILLTNDDGINASGIYALAKELEKSYELVIVAPDNEKSASSHSITIKKALFVKEVHLDGLKSKAYSLSGTPADCVKFAIDRFSNEKIDIVLSGINNGTNIGSDILYSGTVSAAIEAASNNVPSMAVSLEFRHGVESDYAAAAKYAVSILDKVKDKFLKGNIVLNLNIPIKINGLKVCRIGGRSFSGHFIEKNYKDGENGFILKGEAVELNDNDTDVYFIKNGYATLTPLHYDFTNFKLFEKLNNVIY</sequence>
<dbReference type="Pfam" id="PF01975">
    <property type="entry name" value="SurE"/>
    <property type="match status" value="1"/>
</dbReference>
<evidence type="ECO:0000256" key="4">
    <source>
        <dbReference type="ARBA" id="ARBA00022723"/>
    </source>
</evidence>
<evidence type="ECO:0000256" key="2">
    <source>
        <dbReference type="ARBA" id="ARBA00011062"/>
    </source>
</evidence>
<dbReference type="Proteomes" id="UP000266301">
    <property type="component" value="Chromosome"/>
</dbReference>
<feature type="binding site" evidence="7">
    <location>
        <position position="96"/>
    </location>
    <ligand>
        <name>a divalent metal cation</name>
        <dbReference type="ChEBI" id="CHEBI:60240"/>
    </ligand>
</feature>
<dbReference type="PANTHER" id="PTHR30457:SF12">
    <property type="entry name" value="5'_3'-NUCLEOTIDASE SURE"/>
    <property type="match status" value="1"/>
</dbReference>
<evidence type="ECO:0000256" key="6">
    <source>
        <dbReference type="ARBA" id="ARBA00022801"/>
    </source>
</evidence>
<feature type="domain" description="Survival protein SurE-like phosphatase/nucleotidase" evidence="8">
    <location>
        <begin position="3"/>
        <end position="185"/>
    </location>
</feature>
<name>A0A386H3F1_9CLOT</name>
<feature type="binding site" evidence="7">
    <location>
        <position position="8"/>
    </location>
    <ligand>
        <name>a divalent metal cation</name>
        <dbReference type="ChEBI" id="CHEBI:60240"/>
    </ligand>
</feature>
<evidence type="ECO:0000313" key="9">
    <source>
        <dbReference type="EMBL" id="AYD40251.1"/>
    </source>
</evidence>
<dbReference type="OrthoDB" id="9780815at2"/>